<proteinExistence type="predicted"/>
<dbReference type="AlphaFoldDB" id="A4BPI0"/>
<comment type="caution">
    <text evidence="3">The sequence shown here is derived from an EMBL/GenBank/DDBJ whole genome shotgun (WGS) entry which is preliminary data.</text>
</comment>
<feature type="region of interest" description="Disordered" evidence="1">
    <location>
        <begin position="143"/>
        <end position="187"/>
    </location>
</feature>
<dbReference type="STRING" id="314278.NB231_12114"/>
<dbReference type="RefSeq" id="WP_005002896.1">
    <property type="nucleotide sequence ID" value="NZ_CH672427.1"/>
</dbReference>
<dbReference type="PROSITE" id="PS51208">
    <property type="entry name" value="AUTOTRANSPORTER"/>
    <property type="match status" value="1"/>
</dbReference>
<dbReference type="SUPFAM" id="SSF141072">
    <property type="entry name" value="CalX-like"/>
    <property type="match status" value="1"/>
</dbReference>
<dbReference type="Pfam" id="PF03797">
    <property type="entry name" value="Autotransporter"/>
    <property type="match status" value="1"/>
</dbReference>
<dbReference type="eggNOG" id="COG4625">
    <property type="taxonomic scope" value="Bacteria"/>
</dbReference>
<dbReference type="HOGENOM" id="CLU_413236_0_0_6"/>
<keyword evidence="4" id="KW-1185">Reference proteome</keyword>
<dbReference type="SMART" id="SM00869">
    <property type="entry name" value="Autotransporter"/>
    <property type="match status" value="1"/>
</dbReference>
<evidence type="ECO:0000313" key="4">
    <source>
        <dbReference type="Proteomes" id="UP000003374"/>
    </source>
</evidence>
<dbReference type="EMBL" id="AAOF01000003">
    <property type="protein sequence ID" value="EAR22481.1"/>
    <property type="molecule type" value="Genomic_DNA"/>
</dbReference>
<dbReference type="Proteomes" id="UP000003374">
    <property type="component" value="Unassembled WGS sequence"/>
</dbReference>
<dbReference type="InterPro" id="IPR005546">
    <property type="entry name" value="Autotransporte_beta"/>
</dbReference>
<dbReference type="InterPro" id="IPR036709">
    <property type="entry name" value="Autotransporte_beta_dom_sf"/>
</dbReference>
<protein>
    <submittedName>
        <fullName evidence="3">Protein containing autotransporter beta-domain</fullName>
    </submittedName>
</protein>
<accession>A4BPI0</accession>
<reference evidence="3 4" key="1">
    <citation type="submission" date="2006-02" db="EMBL/GenBank/DDBJ databases">
        <authorList>
            <person name="Waterbury J."/>
            <person name="Ferriera S."/>
            <person name="Johnson J."/>
            <person name="Kravitz S."/>
            <person name="Halpern A."/>
            <person name="Remington K."/>
            <person name="Beeson K."/>
            <person name="Tran B."/>
            <person name="Rogers Y.-H."/>
            <person name="Friedman R."/>
            <person name="Venter J.C."/>
        </authorList>
    </citation>
    <scope>NUCLEOTIDE SEQUENCE [LARGE SCALE GENOMIC DNA]</scope>
    <source>
        <strain evidence="3 4">Nb-231</strain>
    </source>
</reference>
<evidence type="ECO:0000259" key="2">
    <source>
        <dbReference type="PROSITE" id="PS51208"/>
    </source>
</evidence>
<evidence type="ECO:0000256" key="1">
    <source>
        <dbReference type="SAM" id="MobiDB-lite"/>
    </source>
</evidence>
<dbReference type="SUPFAM" id="SSF103515">
    <property type="entry name" value="Autotransporter"/>
    <property type="match status" value="1"/>
</dbReference>
<organism evidence="3 4">
    <name type="scientific">Nitrococcus mobilis Nb-231</name>
    <dbReference type="NCBI Taxonomy" id="314278"/>
    <lineage>
        <taxon>Bacteria</taxon>
        <taxon>Pseudomonadati</taxon>
        <taxon>Pseudomonadota</taxon>
        <taxon>Gammaproteobacteria</taxon>
        <taxon>Chromatiales</taxon>
        <taxon>Ectothiorhodospiraceae</taxon>
        <taxon>Nitrococcus</taxon>
    </lineage>
</organism>
<name>A4BPI0_9GAMM</name>
<dbReference type="Gene3D" id="2.60.40.2030">
    <property type="match status" value="1"/>
</dbReference>
<sequence>MALLLPGVLPAATLRIIPPSNTTLAEGSGTTELTAELTLTENTSNCRFTADIATSGTATQGTDYSISPTSISIDVPSAQSESSGGATATQALTITVNDDTEIEPTEEITLELTNLNTGPASTINDDTSSFCPGTFDAGDAVTLSIDDDDDTTEPTASDISLQGQPAQTVESTFTVTDDSPPITVSTDIGEVAPTTVNASSGEVTFRFTVPADAQTGETFTGEITLEDARGNASTVSVTIGTELDLTGISGLNPNQASVANALQGACEAIAATPEDGRSAGQEDLLASCTSVQNSDNPGAALDQLAPEEVAIQGRTALGLLHQHQTSIYRRLTMLPRDGGGVDISGINLTVAGQNLPGSVLQQAAERLLGGGAGDILDLGRFSAFVTGNFSILERDGTGNEQGFESNAWDITVGADYRFWDNLVLGGALGYADSAADVNGNAGESDATALTTTLYGKYYFPERYYVSGALTYSHNQYDSTRDVTLGAARQLARGDTNGNQFGANLNGGYDLTYQALTVALQGRITYLNTGIDGYKEKASDSGAPGSGTLLRIGNQTIDSLVTELATQLTYAISTGTGVISPTFRVGWAHEFLNDQRFIDARFLNDPTGQHFSVRTDEPDRNYFNLGFGASAVFPHGLSAFLFTEWFEGRSDTRYYAFTAGARLEF</sequence>
<gene>
    <name evidence="3" type="ORF">NB231_12114</name>
</gene>
<evidence type="ECO:0000313" key="3">
    <source>
        <dbReference type="EMBL" id="EAR22481.1"/>
    </source>
</evidence>
<feature type="domain" description="Autotransporter" evidence="2">
    <location>
        <begin position="376"/>
        <end position="664"/>
    </location>
</feature>
<feature type="compositionally biased region" description="Polar residues" evidence="1">
    <location>
        <begin position="153"/>
        <end position="186"/>
    </location>
</feature>
<dbReference type="Gene3D" id="2.40.128.130">
    <property type="entry name" value="Autotransporter beta-domain"/>
    <property type="match status" value="1"/>
</dbReference>
<dbReference type="InterPro" id="IPR038081">
    <property type="entry name" value="CalX-like_sf"/>
</dbReference>